<feature type="signal peptide" evidence="1">
    <location>
        <begin position="1"/>
        <end position="33"/>
    </location>
</feature>
<evidence type="ECO:0008006" key="4">
    <source>
        <dbReference type="Google" id="ProtNLM"/>
    </source>
</evidence>
<reference evidence="2 3" key="1">
    <citation type="submission" date="2019-09" db="EMBL/GenBank/DDBJ databases">
        <authorList>
            <person name="Depoorter E."/>
        </authorList>
    </citation>
    <scope>NUCLEOTIDE SEQUENCE [LARGE SCALE GENOMIC DNA]</scope>
    <source>
        <strain evidence="2">R-15945</strain>
    </source>
</reference>
<protein>
    <recommendedName>
        <fullName evidence="4">Lipoprotein</fullName>
    </recommendedName>
</protein>
<dbReference type="Proteomes" id="UP000494174">
    <property type="component" value="Unassembled WGS sequence"/>
</dbReference>
<name>A0A6P2HR00_BURL3</name>
<dbReference type="AlphaFoldDB" id="A0A6P2HR00"/>
<keyword evidence="1" id="KW-0732">Signal</keyword>
<evidence type="ECO:0000313" key="2">
    <source>
        <dbReference type="EMBL" id="VWB09204.1"/>
    </source>
</evidence>
<dbReference type="PROSITE" id="PS51257">
    <property type="entry name" value="PROKAR_LIPOPROTEIN"/>
    <property type="match status" value="1"/>
</dbReference>
<dbReference type="RefSeq" id="WP_174966990.1">
    <property type="nucleotide sequence ID" value="NZ_CABVPS010000002.1"/>
</dbReference>
<evidence type="ECO:0000256" key="1">
    <source>
        <dbReference type="SAM" id="SignalP"/>
    </source>
</evidence>
<sequence>MMALRIRRSFSRLTVLCPLLSAFLLGCGTTVTAVRLDKVQDVQTDIKRQVGIYLVQKNKGQAATTAATGGYWCGNGSVDFDISSVKVTLLTAADTTTSGNASGKTSPILTIKPSISLENVSTSTLVFNEWLEPDGYYSNIYTNPSLNKSSIDDAPIAQALLTLRQGLIAAAQKDQVNDSQLPCFSAVDRLAKAGIDPGDTFTIDIKYLVDANGQVSLGIGPFTVGGGVESKITNQNTIQVSFVPNGAQSIPMGKKISLNSKPAAPPNTFSATQADRVLHTDPIGFATSSEHIRDLVKVANVASPSAASASDSGITRTANSASAISVAQTSNSNIPSFKCRDPDSPNLIVWCDSNGNVIPGSNLKKGVMRVAPPNE</sequence>
<feature type="chain" id="PRO_5044426459" description="Lipoprotein" evidence="1">
    <location>
        <begin position="34"/>
        <end position="375"/>
    </location>
</feature>
<dbReference type="EMBL" id="CABVPU010000001">
    <property type="protein sequence ID" value="VWB09204.1"/>
    <property type="molecule type" value="Genomic_DNA"/>
</dbReference>
<evidence type="ECO:0000313" key="3">
    <source>
        <dbReference type="Proteomes" id="UP000494174"/>
    </source>
</evidence>
<gene>
    <name evidence="2" type="ORF">BLA15945_00252</name>
</gene>
<proteinExistence type="predicted"/>
<organism evidence="2 3">
    <name type="scientific">Burkholderia lata (strain ATCC 17760 / DSM 23089 / LMG 22485 / NCIMB 9086 / R18194 / 383)</name>
    <dbReference type="NCBI Taxonomy" id="482957"/>
    <lineage>
        <taxon>Bacteria</taxon>
        <taxon>Pseudomonadati</taxon>
        <taxon>Pseudomonadota</taxon>
        <taxon>Betaproteobacteria</taxon>
        <taxon>Burkholderiales</taxon>
        <taxon>Burkholderiaceae</taxon>
        <taxon>Burkholderia</taxon>
        <taxon>Burkholderia cepacia complex</taxon>
    </lineage>
</organism>
<accession>A0A6P2HR00</accession>